<evidence type="ECO:0000313" key="2">
    <source>
        <dbReference type="EMBL" id="RAK39655.1"/>
    </source>
</evidence>
<dbReference type="EMBL" id="QLMJ01000004">
    <property type="protein sequence ID" value="RAK39655.1"/>
    <property type="molecule type" value="Genomic_DNA"/>
</dbReference>
<name>A0A327ZEG8_9ACTN</name>
<feature type="region of interest" description="Disordered" evidence="1">
    <location>
        <begin position="1"/>
        <end position="41"/>
    </location>
</feature>
<gene>
    <name evidence="2" type="ORF">B0I29_104192</name>
</gene>
<feature type="compositionally biased region" description="Gly residues" evidence="1">
    <location>
        <begin position="58"/>
        <end position="70"/>
    </location>
</feature>
<proteinExistence type="predicted"/>
<evidence type="ECO:0000313" key="3">
    <source>
        <dbReference type="Proteomes" id="UP000249341"/>
    </source>
</evidence>
<feature type="compositionally biased region" description="Gly residues" evidence="1">
    <location>
        <begin position="17"/>
        <end position="28"/>
    </location>
</feature>
<protein>
    <submittedName>
        <fullName evidence="2">Uncharacterized protein</fullName>
    </submittedName>
</protein>
<comment type="caution">
    <text evidence="2">The sequence shown here is derived from an EMBL/GenBank/DDBJ whole genome shotgun (WGS) entry which is preliminary data.</text>
</comment>
<keyword evidence="3" id="KW-1185">Reference proteome</keyword>
<dbReference type="Proteomes" id="UP000249341">
    <property type="component" value="Unassembled WGS sequence"/>
</dbReference>
<evidence type="ECO:0000256" key="1">
    <source>
        <dbReference type="SAM" id="MobiDB-lite"/>
    </source>
</evidence>
<feature type="compositionally biased region" description="Polar residues" evidence="1">
    <location>
        <begin position="74"/>
        <end position="92"/>
    </location>
</feature>
<reference evidence="2 3" key="1">
    <citation type="submission" date="2018-06" db="EMBL/GenBank/DDBJ databases">
        <title>Genomic Encyclopedia of Type Strains, Phase III (KMG-III): the genomes of soil and plant-associated and newly described type strains.</title>
        <authorList>
            <person name="Whitman W."/>
        </authorList>
    </citation>
    <scope>NUCLEOTIDE SEQUENCE [LARGE SCALE GENOMIC DNA]</scope>
    <source>
        <strain evidence="2 3">CGMCC 4.7090</strain>
    </source>
</reference>
<accession>A0A327ZEG8</accession>
<dbReference type="AlphaFoldDB" id="A0A327ZEG8"/>
<feature type="region of interest" description="Disordered" evidence="1">
    <location>
        <begin position="58"/>
        <end position="99"/>
    </location>
</feature>
<organism evidence="2 3">
    <name type="scientific">Actinoplanes lutulentus</name>
    <dbReference type="NCBI Taxonomy" id="1287878"/>
    <lineage>
        <taxon>Bacteria</taxon>
        <taxon>Bacillati</taxon>
        <taxon>Actinomycetota</taxon>
        <taxon>Actinomycetes</taxon>
        <taxon>Micromonosporales</taxon>
        <taxon>Micromonosporaceae</taxon>
        <taxon>Actinoplanes</taxon>
    </lineage>
</organism>
<sequence length="220" mass="23018">MPCRPAVPGRRAVPGRGALGHAGPGLAGPGRSAPSWAGLGRGAPGRIATRWLDRAGRGWAGQGQAEGRGGVAPSSVSISGANHTSTRHTQAGSPRACRLQAPSAPQLNTAWQEPPHALALSQPRSDRPVGPPHGAATPSLADLVRFGRRIDRKLTSFGRSPPWRVDLGWFASSLVTRCHHNSGECWLCGYLWGSGHLQVSKIGPPPTAHLVGRPPSVTDR</sequence>